<name>A0AAN6MEG9_9PEZI</name>
<feature type="compositionally biased region" description="Basic and acidic residues" evidence="1">
    <location>
        <begin position="214"/>
        <end position="229"/>
    </location>
</feature>
<evidence type="ECO:0000313" key="2">
    <source>
        <dbReference type="EMBL" id="KAK3899295.1"/>
    </source>
</evidence>
<accession>A0AAN6MEG9</accession>
<gene>
    <name evidence="2" type="ORF">C8A05DRAFT_37103</name>
</gene>
<comment type="caution">
    <text evidence="2">The sequence shown here is derived from an EMBL/GenBank/DDBJ whole genome shotgun (WGS) entry which is preliminary data.</text>
</comment>
<feature type="region of interest" description="Disordered" evidence="1">
    <location>
        <begin position="214"/>
        <end position="233"/>
    </location>
</feature>
<dbReference type="EMBL" id="MU855806">
    <property type="protein sequence ID" value="KAK3899295.1"/>
    <property type="molecule type" value="Genomic_DNA"/>
</dbReference>
<proteinExistence type="predicted"/>
<evidence type="ECO:0000313" key="3">
    <source>
        <dbReference type="Proteomes" id="UP001303889"/>
    </source>
</evidence>
<keyword evidence="3" id="KW-1185">Reference proteome</keyword>
<organism evidence="2 3">
    <name type="scientific">Staphylotrichum tortipilum</name>
    <dbReference type="NCBI Taxonomy" id="2831512"/>
    <lineage>
        <taxon>Eukaryota</taxon>
        <taxon>Fungi</taxon>
        <taxon>Dikarya</taxon>
        <taxon>Ascomycota</taxon>
        <taxon>Pezizomycotina</taxon>
        <taxon>Sordariomycetes</taxon>
        <taxon>Sordariomycetidae</taxon>
        <taxon>Sordariales</taxon>
        <taxon>Chaetomiaceae</taxon>
        <taxon>Staphylotrichum</taxon>
    </lineage>
</organism>
<feature type="region of interest" description="Disordered" evidence="1">
    <location>
        <begin position="1"/>
        <end position="22"/>
    </location>
</feature>
<evidence type="ECO:0000256" key="1">
    <source>
        <dbReference type="SAM" id="MobiDB-lite"/>
    </source>
</evidence>
<dbReference type="AlphaFoldDB" id="A0AAN6MEG9"/>
<protein>
    <submittedName>
        <fullName evidence="2">Uncharacterized protein</fullName>
    </submittedName>
</protein>
<reference evidence="2" key="2">
    <citation type="submission" date="2023-05" db="EMBL/GenBank/DDBJ databases">
        <authorList>
            <consortium name="Lawrence Berkeley National Laboratory"/>
            <person name="Steindorff A."/>
            <person name="Hensen N."/>
            <person name="Bonometti L."/>
            <person name="Westerberg I."/>
            <person name="Brannstrom I.O."/>
            <person name="Guillou S."/>
            <person name="Cros-Aarteil S."/>
            <person name="Calhoun S."/>
            <person name="Haridas S."/>
            <person name="Kuo A."/>
            <person name="Mondo S."/>
            <person name="Pangilinan J."/>
            <person name="Riley R."/>
            <person name="Labutti K."/>
            <person name="Andreopoulos B."/>
            <person name="Lipzen A."/>
            <person name="Chen C."/>
            <person name="Yanf M."/>
            <person name="Daum C."/>
            <person name="Ng V."/>
            <person name="Clum A."/>
            <person name="Ohm R."/>
            <person name="Martin F."/>
            <person name="Silar P."/>
            <person name="Natvig D."/>
            <person name="Lalanne C."/>
            <person name="Gautier V."/>
            <person name="Ament-Velasquez S.L."/>
            <person name="Kruys A."/>
            <person name="Hutchinson M.I."/>
            <person name="Powell A.J."/>
            <person name="Barry K."/>
            <person name="Miller A.N."/>
            <person name="Grigoriev I.V."/>
            <person name="Debuchy R."/>
            <person name="Gladieux P."/>
            <person name="Thoren M.H."/>
            <person name="Johannesson H."/>
        </authorList>
    </citation>
    <scope>NUCLEOTIDE SEQUENCE</scope>
    <source>
        <strain evidence="2">CBS 103.79</strain>
    </source>
</reference>
<reference evidence="2" key="1">
    <citation type="journal article" date="2023" name="Mol. Phylogenet. Evol.">
        <title>Genome-scale phylogeny and comparative genomics of the fungal order Sordariales.</title>
        <authorList>
            <person name="Hensen N."/>
            <person name="Bonometti L."/>
            <person name="Westerberg I."/>
            <person name="Brannstrom I.O."/>
            <person name="Guillou S."/>
            <person name="Cros-Aarteil S."/>
            <person name="Calhoun S."/>
            <person name="Haridas S."/>
            <person name="Kuo A."/>
            <person name="Mondo S."/>
            <person name="Pangilinan J."/>
            <person name="Riley R."/>
            <person name="LaButti K."/>
            <person name="Andreopoulos B."/>
            <person name="Lipzen A."/>
            <person name="Chen C."/>
            <person name="Yan M."/>
            <person name="Daum C."/>
            <person name="Ng V."/>
            <person name="Clum A."/>
            <person name="Steindorff A."/>
            <person name="Ohm R.A."/>
            <person name="Martin F."/>
            <person name="Silar P."/>
            <person name="Natvig D.O."/>
            <person name="Lalanne C."/>
            <person name="Gautier V."/>
            <person name="Ament-Velasquez S.L."/>
            <person name="Kruys A."/>
            <person name="Hutchinson M.I."/>
            <person name="Powell A.J."/>
            <person name="Barry K."/>
            <person name="Miller A.N."/>
            <person name="Grigoriev I.V."/>
            <person name="Debuchy R."/>
            <person name="Gladieux P."/>
            <person name="Hiltunen Thoren M."/>
            <person name="Johannesson H."/>
        </authorList>
    </citation>
    <scope>NUCLEOTIDE SEQUENCE</scope>
    <source>
        <strain evidence="2">CBS 103.79</strain>
    </source>
</reference>
<sequence>MTRGGSHDLAAPGGDPWRGTEPQRGLYHLSLEQVDKVDKVMEETAPCTSAEWKPTTTFTGHIADNSALLWQVLLSGALVSASGRSGYNSANETAETTDSGRSGYNKIKRARMGELTALDGLLAEWSTTGAGVFVMASGNPCGNTDVTVPQYLDEDTAGATGSCFHGGQYYLVQAGGNVELGEKFTTPLGWESVGSGSVRANLLRQLIAGSVRTSELDGGHHDTLEARDMDSEDESVLIDEGHIRLPVCGAAEALENWKRSEETGTRSPRFPCNE</sequence>
<dbReference type="Proteomes" id="UP001303889">
    <property type="component" value="Unassembled WGS sequence"/>
</dbReference>